<sequence length="63" mass="7333">MKLFVRGPEQTNYRRQLNSYPFISISSIKPGDTLYGLNVDYYVDKVEYSKSDLAVYATKTQIF</sequence>
<accession>A0A414ASU2</accession>
<reference evidence="1 2" key="1">
    <citation type="submission" date="2018-08" db="EMBL/GenBank/DDBJ databases">
        <title>A genome reference for cultivated species of the human gut microbiota.</title>
        <authorList>
            <person name="Zou Y."/>
            <person name="Xue W."/>
            <person name="Luo G."/>
        </authorList>
    </citation>
    <scope>NUCLEOTIDE SEQUENCE [LARGE SCALE GENOMIC DNA]</scope>
    <source>
        <strain evidence="1 2">AM35-14</strain>
    </source>
</reference>
<name>A0A414ASU2_9FIRM</name>
<dbReference type="EMBL" id="QSHZ01000020">
    <property type="protein sequence ID" value="RHC54622.1"/>
    <property type="molecule type" value="Genomic_DNA"/>
</dbReference>
<comment type="caution">
    <text evidence="1">The sequence shown here is derived from an EMBL/GenBank/DDBJ whole genome shotgun (WGS) entry which is preliminary data.</text>
</comment>
<organism evidence="1 2">
    <name type="scientific">Enterocloster bolteae</name>
    <dbReference type="NCBI Taxonomy" id="208479"/>
    <lineage>
        <taxon>Bacteria</taxon>
        <taxon>Bacillati</taxon>
        <taxon>Bacillota</taxon>
        <taxon>Clostridia</taxon>
        <taxon>Lachnospirales</taxon>
        <taxon>Lachnospiraceae</taxon>
        <taxon>Enterocloster</taxon>
    </lineage>
</organism>
<protein>
    <submittedName>
        <fullName evidence="1">Uncharacterized protein</fullName>
    </submittedName>
</protein>
<dbReference type="AlphaFoldDB" id="A0A414ASU2"/>
<dbReference type="Proteomes" id="UP000283975">
    <property type="component" value="Unassembled WGS sequence"/>
</dbReference>
<gene>
    <name evidence="1" type="ORF">DW839_18145</name>
</gene>
<proteinExistence type="predicted"/>
<evidence type="ECO:0000313" key="2">
    <source>
        <dbReference type="Proteomes" id="UP000283975"/>
    </source>
</evidence>
<evidence type="ECO:0000313" key="1">
    <source>
        <dbReference type="EMBL" id="RHC54622.1"/>
    </source>
</evidence>
<dbReference type="RefSeq" id="WP_002572401.1">
    <property type="nucleotide sequence ID" value="NZ_CBCSIM010000025.1"/>
</dbReference>